<evidence type="ECO:0000313" key="2">
    <source>
        <dbReference type="EnsemblPlants" id="KEH27154"/>
    </source>
</evidence>
<dbReference type="HOGENOM" id="CLU_2227156_0_0_1"/>
<sequence length="106" mass="12710">MVEVHIAMFFMQFFKATRSDGFQPIFSKHIWDVEGEYVRKYAIKLLRYYLLFRKRAILSYLRNFCTSVSLIFKVNTKVLVNRIRPFLDNMIGFFQSSFILGRGTNY</sequence>
<evidence type="ECO:0000313" key="3">
    <source>
        <dbReference type="Proteomes" id="UP000002051"/>
    </source>
</evidence>
<evidence type="ECO:0000313" key="1">
    <source>
        <dbReference type="EMBL" id="KEH27154.1"/>
    </source>
</evidence>
<reference evidence="1 3" key="2">
    <citation type="journal article" date="2014" name="BMC Genomics">
        <title>An improved genome release (version Mt4.0) for the model legume Medicago truncatula.</title>
        <authorList>
            <person name="Tang H."/>
            <person name="Krishnakumar V."/>
            <person name="Bidwell S."/>
            <person name="Rosen B."/>
            <person name="Chan A."/>
            <person name="Zhou S."/>
            <person name="Gentzbittel L."/>
            <person name="Childs K.L."/>
            <person name="Yandell M."/>
            <person name="Gundlach H."/>
            <person name="Mayer K.F."/>
            <person name="Schwartz D.C."/>
            <person name="Town C.D."/>
        </authorList>
    </citation>
    <scope>GENOME REANNOTATION</scope>
    <source>
        <strain evidence="1">A17</strain>
        <strain evidence="2 3">cv. Jemalong A17</strain>
    </source>
</reference>
<organism evidence="1 3">
    <name type="scientific">Medicago truncatula</name>
    <name type="common">Barrel medic</name>
    <name type="synonym">Medicago tribuloides</name>
    <dbReference type="NCBI Taxonomy" id="3880"/>
    <lineage>
        <taxon>Eukaryota</taxon>
        <taxon>Viridiplantae</taxon>
        <taxon>Streptophyta</taxon>
        <taxon>Embryophyta</taxon>
        <taxon>Tracheophyta</taxon>
        <taxon>Spermatophyta</taxon>
        <taxon>Magnoliopsida</taxon>
        <taxon>eudicotyledons</taxon>
        <taxon>Gunneridae</taxon>
        <taxon>Pentapetalae</taxon>
        <taxon>rosids</taxon>
        <taxon>fabids</taxon>
        <taxon>Fabales</taxon>
        <taxon>Fabaceae</taxon>
        <taxon>Papilionoideae</taxon>
        <taxon>50 kb inversion clade</taxon>
        <taxon>NPAAA clade</taxon>
        <taxon>Hologalegina</taxon>
        <taxon>IRL clade</taxon>
        <taxon>Trifolieae</taxon>
        <taxon>Medicago</taxon>
    </lineage>
</organism>
<protein>
    <submittedName>
        <fullName evidence="1 2">Uncharacterized protein</fullName>
    </submittedName>
</protein>
<keyword evidence="3" id="KW-1185">Reference proteome</keyword>
<dbReference type="PaxDb" id="3880-AES85012"/>
<dbReference type="EnsemblPlants" id="KEH27154">
    <property type="protein sequence ID" value="KEH27154"/>
    <property type="gene ID" value="MTR_6g488210"/>
</dbReference>
<name>A0A072UBG3_MEDTR</name>
<reference evidence="2" key="3">
    <citation type="submission" date="2015-04" db="UniProtKB">
        <authorList>
            <consortium name="EnsemblPlants"/>
        </authorList>
    </citation>
    <scope>IDENTIFICATION</scope>
    <source>
        <strain evidence="2">cv. Jemalong A17</strain>
    </source>
</reference>
<dbReference type="AlphaFoldDB" id="A0A072UBG3"/>
<proteinExistence type="predicted"/>
<dbReference type="EMBL" id="CM001222">
    <property type="protein sequence ID" value="KEH27154.1"/>
    <property type="molecule type" value="Genomic_DNA"/>
</dbReference>
<reference evidence="1 3" key="1">
    <citation type="journal article" date="2011" name="Nature">
        <title>The Medicago genome provides insight into the evolution of rhizobial symbioses.</title>
        <authorList>
            <person name="Young N.D."/>
            <person name="Debelle F."/>
            <person name="Oldroyd G.E."/>
            <person name="Geurts R."/>
            <person name="Cannon S.B."/>
            <person name="Udvardi M.K."/>
            <person name="Benedito V.A."/>
            <person name="Mayer K.F."/>
            <person name="Gouzy J."/>
            <person name="Schoof H."/>
            <person name="Van de Peer Y."/>
            <person name="Proost S."/>
            <person name="Cook D.R."/>
            <person name="Meyers B.C."/>
            <person name="Spannagl M."/>
            <person name="Cheung F."/>
            <person name="De Mita S."/>
            <person name="Krishnakumar V."/>
            <person name="Gundlach H."/>
            <person name="Zhou S."/>
            <person name="Mudge J."/>
            <person name="Bharti A.K."/>
            <person name="Murray J.D."/>
            <person name="Naoumkina M.A."/>
            <person name="Rosen B."/>
            <person name="Silverstein K.A."/>
            <person name="Tang H."/>
            <person name="Rombauts S."/>
            <person name="Zhao P.X."/>
            <person name="Zhou P."/>
            <person name="Barbe V."/>
            <person name="Bardou P."/>
            <person name="Bechner M."/>
            <person name="Bellec A."/>
            <person name="Berger A."/>
            <person name="Berges H."/>
            <person name="Bidwell S."/>
            <person name="Bisseling T."/>
            <person name="Choisne N."/>
            <person name="Couloux A."/>
            <person name="Denny R."/>
            <person name="Deshpande S."/>
            <person name="Dai X."/>
            <person name="Doyle J.J."/>
            <person name="Dudez A.M."/>
            <person name="Farmer A.D."/>
            <person name="Fouteau S."/>
            <person name="Franken C."/>
            <person name="Gibelin C."/>
            <person name="Gish J."/>
            <person name="Goldstein S."/>
            <person name="Gonzalez A.J."/>
            <person name="Green P.J."/>
            <person name="Hallab A."/>
            <person name="Hartog M."/>
            <person name="Hua A."/>
            <person name="Humphray S.J."/>
            <person name="Jeong D.H."/>
            <person name="Jing Y."/>
            <person name="Jocker A."/>
            <person name="Kenton S.M."/>
            <person name="Kim D.J."/>
            <person name="Klee K."/>
            <person name="Lai H."/>
            <person name="Lang C."/>
            <person name="Lin S."/>
            <person name="Macmil S.L."/>
            <person name="Magdelenat G."/>
            <person name="Matthews L."/>
            <person name="McCorrison J."/>
            <person name="Monaghan E.L."/>
            <person name="Mun J.H."/>
            <person name="Najar F.Z."/>
            <person name="Nicholson C."/>
            <person name="Noirot C."/>
            <person name="O'Bleness M."/>
            <person name="Paule C.R."/>
            <person name="Poulain J."/>
            <person name="Prion F."/>
            <person name="Qin B."/>
            <person name="Qu C."/>
            <person name="Retzel E.F."/>
            <person name="Riddle C."/>
            <person name="Sallet E."/>
            <person name="Samain S."/>
            <person name="Samson N."/>
            <person name="Sanders I."/>
            <person name="Saurat O."/>
            <person name="Scarpelli C."/>
            <person name="Schiex T."/>
            <person name="Segurens B."/>
            <person name="Severin A.J."/>
            <person name="Sherrier D.J."/>
            <person name="Shi R."/>
            <person name="Sims S."/>
            <person name="Singer S.R."/>
            <person name="Sinharoy S."/>
            <person name="Sterck L."/>
            <person name="Viollet A."/>
            <person name="Wang B.B."/>
            <person name="Wang K."/>
            <person name="Wang M."/>
            <person name="Wang X."/>
            <person name="Warfsmann J."/>
            <person name="Weissenbach J."/>
            <person name="White D.D."/>
            <person name="White J.D."/>
            <person name="Wiley G.B."/>
            <person name="Wincker P."/>
            <person name="Xing Y."/>
            <person name="Yang L."/>
            <person name="Yao Z."/>
            <person name="Ying F."/>
            <person name="Zhai J."/>
            <person name="Zhou L."/>
            <person name="Zuber A."/>
            <person name="Denarie J."/>
            <person name="Dixon R.A."/>
            <person name="May G.D."/>
            <person name="Schwartz D.C."/>
            <person name="Rogers J."/>
            <person name="Quetier F."/>
            <person name="Town C.D."/>
            <person name="Roe B.A."/>
        </authorList>
    </citation>
    <scope>NUCLEOTIDE SEQUENCE [LARGE SCALE GENOMIC DNA]</scope>
    <source>
        <strain evidence="1">A17</strain>
        <strain evidence="2 3">cv. Jemalong A17</strain>
    </source>
</reference>
<gene>
    <name evidence="1" type="ordered locus">MTR_6g488210</name>
</gene>
<accession>A0A072UBG3</accession>
<dbReference type="Proteomes" id="UP000002051">
    <property type="component" value="Chromosome 6"/>
</dbReference>